<reference evidence="2" key="1">
    <citation type="submission" date="2024-02" db="EMBL/GenBank/DDBJ databases">
        <authorList>
            <consortium name="ELIXIR-Norway"/>
            <consortium name="Elixir Norway"/>
        </authorList>
    </citation>
    <scope>NUCLEOTIDE SEQUENCE</scope>
</reference>
<sequence length="140" mass="15739">MNFRRGKKSIPPSVPQSAPREQLPSGAGGRRPEVVEQRLLVGLHLGPSYSSFDFARSNPPEIFDCANWPGEPFHRDATPTAIYYKPEVGTANGDLCFRSWGYTARKELEEDLAAVRDKLQLMGMYCPPAICLSWDPMLRR</sequence>
<dbReference type="Proteomes" id="UP001497512">
    <property type="component" value="Chromosome 11"/>
</dbReference>
<accession>A0ABP0TIA3</accession>
<organism evidence="2 3">
    <name type="scientific">Sphagnum troendelagicum</name>
    <dbReference type="NCBI Taxonomy" id="128251"/>
    <lineage>
        <taxon>Eukaryota</taxon>
        <taxon>Viridiplantae</taxon>
        <taxon>Streptophyta</taxon>
        <taxon>Embryophyta</taxon>
        <taxon>Bryophyta</taxon>
        <taxon>Sphagnophytina</taxon>
        <taxon>Sphagnopsida</taxon>
        <taxon>Sphagnales</taxon>
        <taxon>Sphagnaceae</taxon>
        <taxon>Sphagnum</taxon>
    </lineage>
</organism>
<dbReference type="EMBL" id="OZ019903">
    <property type="protein sequence ID" value="CAK9197147.1"/>
    <property type="molecule type" value="Genomic_DNA"/>
</dbReference>
<name>A0ABP0TIA3_9BRYO</name>
<keyword evidence="3" id="KW-1185">Reference proteome</keyword>
<proteinExistence type="predicted"/>
<gene>
    <name evidence="2" type="ORF">CSSPTR1EN2_LOCUS3829</name>
</gene>
<evidence type="ECO:0000256" key="1">
    <source>
        <dbReference type="SAM" id="MobiDB-lite"/>
    </source>
</evidence>
<evidence type="ECO:0000313" key="3">
    <source>
        <dbReference type="Proteomes" id="UP001497512"/>
    </source>
</evidence>
<evidence type="ECO:0000313" key="2">
    <source>
        <dbReference type="EMBL" id="CAK9197147.1"/>
    </source>
</evidence>
<protein>
    <submittedName>
        <fullName evidence="2">Uncharacterized protein</fullName>
    </submittedName>
</protein>
<feature type="region of interest" description="Disordered" evidence="1">
    <location>
        <begin position="1"/>
        <end position="31"/>
    </location>
</feature>